<proteinExistence type="predicted"/>
<dbReference type="InterPro" id="IPR012902">
    <property type="entry name" value="N_methyl_site"/>
</dbReference>
<keyword evidence="4" id="KW-1185">Reference proteome</keyword>
<sequence>MRKNYQRGFSLVELMMSFVIIGIFTAAVFVGYNQTNAASRIATETKNLNSLQSAVRGLFNSQGSYNGLTNQITRTSNLFPEDMLNPSDTTKIRHSWSPDGVDLTPITYQGQADQAFMIQYKDVPQKECVDLAKTVYPFFLATRVNSTPVTSVPLASTACNAAFNTLEFDAR</sequence>
<organism evidence="3 4">
    <name type="scientific">Ferrimonas marina</name>
    <dbReference type="NCBI Taxonomy" id="299255"/>
    <lineage>
        <taxon>Bacteria</taxon>
        <taxon>Pseudomonadati</taxon>
        <taxon>Pseudomonadota</taxon>
        <taxon>Gammaproteobacteria</taxon>
        <taxon>Alteromonadales</taxon>
        <taxon>Ferrimonadaceae</taxon>
        <taxon>Ferrimonas</taxon>
    </lineage>
</organism>
<dbReference type="EMBL" id="FQXG01000003">
    <property type="protein sequence ID" value="SHH50861.1"/>
    <property type="molecule type" value="Genomic_DNA"/>
</dbReference>
<name>A0A1M5TJK8_9GAMM</name>
<evidence type="ECO:0000313" key="4">
    <source>
        <dbReference type="Proteomes" id="UP000184268"/>
    </source>
</evidence>
<evidence type="ECO:0000259" key="2">
    <source>
        <dbReference type="Pfam" id="PF08805"/>
    </source>
</evidence>
<keyword evidence="1" id="KW-0472">Membrane</keyword>
<feature type="domain" description="Type 4 secretion system PilS N-terminal" evidence="2">
    <location>
        <begin position="39"/>
        <end position="161"/>
    </location>
</feature>
<gene>
    <name evidence="3" type="ORF">SAMN02745129_2169</name>
</gene>
<accession>A0A1M5TJK8</accession>
<evidence type="ECO:0000313" key="3">
    <source>
        <dbReference type="EMBL" id="SHH50861.1"/>
    </source>
</evidence>
<dbReference type="AlphaFoldDB" id="A0A1M5TJK8"/>
<dbReference type="RefSeq" id="WP_067665668.1">
    <property type="nucleotide sequence ID" value="NZ_FQXG01000003.1"/>
</dbReference>
<dbReference type="Pfam" id="PF08805">
    <property type="entry name" value="PilS"/>
    <property type="match status" value="1"/>
</dbReference>
<dbReference type="SUPFAM" id="SSF54523">
    <property type="entry name" value="Pili subunits"/>
    <property type="match status" value="1"/>
</dbReference>
<dbReference type="OrthoDB" id="6183358at2"/>
<protein>
    <submittedName>
        <fullName evidence="3">Prepilin-type N-terminal cleavage/methylation domain-containing protein</fullName>
    </submittedName>
</protein>
<dbReference type="NCBIfam" id="TIGR02532">
    <property type="entry name" value="IV_pilin_GFxxxE"/>
    <property type="match status" value="1"/>
</dbReference>
<reference evidence="3 4" key="1">
    <citation type="submission" date="2016-11" db="EMBL/GenBank/DDBJ databases">
        <authorList>
            <person name="Jaros S."/>
            <person name="Januszkiewicz K."/>
            <person name="Wedrychowicz H."/>
        </authorList>
    </citation>
    <scope>NUCLEOTIDE SEQUENCE [LARGE SCALE GENOMIC DNA]</scope>
    <source>
        <strain evidence="3 4">DSM 16917</strain>
    </source>
</reference>
<evidence type="ECO:0000256" key="1">
    <source>
        <dbReference type="SAM" id="Phobius"/>
    </source>
</evidence>
<dbReference type="Pfam" id="PF07963">
    <property type="entry name" value="N_methyl"/>
    <property type="match status" value="1"/>
</dbReference>
<dbReference type="InterPro" id="IPR045584">
    <property type="entry name" value="Pilin-like"/>
</dbReference>
<dbReference type="InterPro" id="IPR014911">
    <property type="entry name" value="PilS_N"/>
</dbReference>
<dbReference type="Proteomes" id="UP000184268">
    <property type="component" value="Unassembled WGS sequence"/>
</dbReference>
<feature type="transmembrane region" description="Helical" evidence="1">
    <location>
        <begin position="12"/>
        <end position="32"/>
    </location>
</feature>
<dbReference type="Gene3D" id="3.30.1690.10">
    <property type="entry name" value="TcpA-like pilin"/>
    <property type="match status" value="1"/>
</dbReference>
<dbReference type="PROSITE" id="PS00409">
    <property type="entry name" value="PROKAR_NTER_METHYL"/>
    <property type="match status" value="1"/>
</dbReference>
<keyword evidence="1" id="KW-1133">Transmembrane helix</keyword>
<keyword evidence="1" id="KW-0812">Transmembrane</keyword>
<dbReference type="STRING" id="299255.SAMN02745129_2169"/>